<keyword evidence="1" id="KW-0812">Transmembrane</keyword>
<feature type="transmembrane region" description="Helical" evidence="1">
    <location>
        <begin position="190"/>
        <end position="211"/>
    </location>
</feature>
<name>A0ABX1QU25_9FLAO</name>
<comment type="caution">
    <text evidence="2">The sequence shown here is derived from an EMBL/GenBank/DDBJ whole genome shotgun (WGS) entry which is preliminary data.</text>
</comment>
<dbReference type="Proteomes" id="UP000767947">
    <property type="component" value="Unassembled WGS sequence"/>
</dbReference>
<dbReference type="RefSeq" id="WP_169524469.1">
    <property type="nucleotide sequence ID" value="NZ_JAAMPT010000208.1"/>
</dbReference>
<proteinExistence type="predicted"/>
<gene>
    <name evidence="2" type="ORF">G6042_10915</name>
</gene>
<evidence type="ECO:0000313" key="3">
    <source>
        <dbReference type="Proteomes" id="UP000767947"/>
    </source>
</evidence>
<feature type="transmembrane region" description="Helical" evidence="1">
    <location>
        <begin position="160"/>
        <end position="178"/>
    </location>
</feature>
<keyword evidence="1" id="KW-0472">Membrane</keyword>
<keyword evidence="1" id="KW-1133">Transmembrane helix</keyword>
<dbReference type="EMBL" id="JAAMPT010000208">
    <property type="protein sequence ID" value="NMH25774.1"/>
    <property type="molecule type" value="Genomic_DNA"/>
</dbReference>
<feature type="transmembrane region" description="Helical" evidence="1">
    <location>
        <begin position="91"/>
        <end position="112"/>
    </location>
</feature>
<organism evidence="2 3">
    <name type="scientific">Flavobacterium solisilvae</name>
    <dbReference type="NCBI Taxonomy" id="1852019"/>
    <lineage>
        <taxon>Bacteria</taxon>
        <taxon>Pseudomonadati</taxon>
        <taxon>Bacteroidota</taxon>
        <taxon>Flavobacteriia</taxon>
        <taxon>Flavobacteriales</taxon>
        <taxon>Flavobacteriaceae</taxon>
        <taxon>Flavobacterium</taxon>
    </lineage>
</organism>
<keyword evidence="3" id="KW-1185">Reference proteome</keyword>
<evidence type="ECO:0000313" key="2">
    <source>
        <dbReference type="EMBL" id="NMH25774.1"/>
    </source>
</evidence>
<accession>A0ABX1QU25</accession>
<protein>
    <submittedName>
        <fullName evidence="2">Uncharacterized protein</fullName>
    </submittedName>
</protein>
<reference evidence="2 3" key="1">
    <citation type="submission" date="2020-02" db="EMBL/GenBank/DDBJ databases">
        <title>Flavobacterium sp. genome.</title>
        <authorList>
            <person name="Jung H.S."/>
            <person name="Baek J.H."/>
            <person name="Jeon C.O."/>
        </authorList>
    </citation>
    <scope>NUCLEOTIDE SEQUENCE [LARGE SCALE GENOMIC DNA]</scope>
    <source>
        <strain evidence="2 3">SE-s27</strain>
    </source>
</reference>
<feature type="transmembrane region" description="Helical" evidence="1">
    <location>
        <begin position="118"/>
        <end position="139"/>
    </location>
</feature>
<evidence type="ECO:0000256" key="1">
    <source>
        <dbReference type="SAM" id="Phobius"/>
    </source>
</evidence>
<sequence length="233" mass="27190">MKLSAEQIERLYQFTRQHYVEYYDLQTELVDHLANAIEEQWQQNPKLSFEEALQIEFKKFGVFGFMDVVEQRQSALNKKYNKLVLNELKTFFSVPKIIGTISAVGIVFYLMKQLQGEFWAVQCLFFGLIISYIVGMVFLMRRNKKRNKQNGKKWLLKEIIFGYSSSAGLINLPIQFALHLKGENYHDGLLLLFSFLLIVLGLTEYIMLVLIPSKAENFLKETYPEYQISVGSL</sequence>